<dbReference type="InterPro" id="IPR036890">
    <property type="entry name" value="HATPase_C_sf"/>
</dbReference>
<dbReference type="GO" id="GO:0000155">
    <property type="term" value="F:phosphorelay sensor kinase activity"/>
    <property type="evidence" value="ECO:0007669"/>
    <property type="project" value="InterPro"/>
</dbReference>
<dbReference type="InterPro" id="IPR003661">
    <property type="entry name" value="HisK_dim/P_dom"/>
</dbReference>
<dbReference type="PRINTS" id="PR00344">
    <property type="entry name" value="BCTRLSENSOR"/>
</dbReference>
<dbReference type="Gene3D" id="3.40.50.2300">
    <property type="match status" value="1"/>
</dbReference>
<evidence type="ECO:0000256" key="1">
    <source>
        <dbReference type="ARBA" id="ARBA00000085"/>
    </source>
</evidence>
<dbReference type="Proteomes" id="UP000263642">
    <property type="component" value="Unassembled WGS sequence"/>
</dbReference>
<dbReference type="SUPFAM" id="SSF52172">
    <property type="entry name" value="CheY-like"/>
    <property type="match status" value="1"/>
</dbReference>
<comment type="catalytic activity">
    <reaction evidence="1">
        <text>ATP + protein L-histidine = ADP + protein N-phospho-L-histidine.</text>
        <dbReference type="EC" id="2.7.13.3"/>
    </reaction>
</comment>
<dbReference type="PROSITE" id="PS50109">
    <property type="entry name" value="HIS_KIN"/>
    <property type="match status" value="1"/>
</dbReference>
<sequence>MDQHGTDWYAAALQNLTDTLIVASLQKQVMLLNSAAEQLTGWKQSDAQGKAVSEVLKFSSKSQVLDHSLLLEPVLQSGQTVNIPDRTFLKESHAAEHLVTGRILPVREENGNIIGALYQLHTKSVEQSSHPKLGISEHVLHTFIENAPIAIALFDQQLRYLATSQRWLQDYGLDGEILLGRSHYEVFPEIPEHWKTAHQRALAGSVLRNEECFIRADGSLQWLRWVIQPWHESPGTIGGIVMLTEDITERKSLEEENRKLLEQFAASQKMESVGRLAGGVAHDFNNMLNVILGHVGLGLLDIDAKHPLYEHLVEIRSAAERSAELTEQLLAFASRQVIEPKLLDLNEIIEDMIKMLRRLIGEGIEFIWLPGKSLGLVKMDPSQIDQILANLCVNASDAIPGIGKIVMETRNVEYDEEFCREHPGYLPGKYVQLAVSDSGAGMDEETLKNIFEPFFTTKRAGKGTGLGLATVYGIIKQNKGLIHVSSEPGTGSRFEISLLRQAGGEKAKVIKKTTRTPLGHGEVILLIDDEAMLAHTSRDILESLGYRVLTATTPHEAIQLAQDYTDRIDLLVTDVVMPEMNGKELFHTLKIIRPELKVLYISGYTVNIIAYHGVLKDGIIFLQKPFSRSELAVKVRQVIELDDSSKTI</sequence>
<evidence type="ECO:0000256" key="5">
    <source>
        <dbReference type="ARBA" id="ARBA00022741"/>
    </source>
</evidence>
<evidence type="ECO:0000256" key="4">
    <source>
        <dbReference type="ARBA" id="ARBA00022679"/>
    </source>
</evidence>
<dbReference type="PANTHER" id="PTHR43065">
    <property type="entry name" value="SENSOR HISTIDINE KINASE"/>
    <property type="match status" value="1"/>
</dbReference>
<evidence type="ECO:0000256" key="6">
    <source>
        <dbReference type="ARBA" id="ARBA00022777"/>
    </source>
</evidence>
<evidence type="ECO:0000256" key="2">
    <source>
        <dbReference type="ARBA" id="ARBA00012438"/>
    </source>
</evidence>
<dbReference type="Pfam" id="PF08448">
    <property type="entry name" value="PAS_4"/>
    <property type="match status" value="1"/>
</dbReference>
<feature type="domain" description="Histidine kinase" evidence="11">
    <location>
        <begin position="279"/>
        <end position="502"/>
    </location>
</feature>
<keyword evidence="3 9" id="KW-0597">Phosphoprotein</keyword>
<dbReference type="PROSITE" id="PS50110">
    <property type="entry name" value="RESPONSE_REGULATORY"/>
    <property type="match status" value="1"/>
</dbReference>
<evidence type="ECO:0000313" key="16">
    <source>
        <dbReference type="Proteomes" id="UP000263642"/>
    </source>
</evidence>
<dbReference type="CDD" id="cd00082">
    <property type="entry name" value="HisKA"/>
    <property type="match status" value="1"/>
</dbReference>
<dbReference type="PROSITE" id="PS50112">
    <property type="entry name" value="PAS"/>
    <property type="match status" value="1"/>
</dbReference>
<dbReference type="InterPro" id="IPR036097">
    <property type="entry name" value="HisK_dim/P_sf"/>
</dbReference>
<dbReference type="Pfam" id="PF02518">
    <property type="entry name" value="HATPase_c"/>
    <property type="match status" value="1"/>
</dbReference>
<feature type="domain" description="PAC" evidence="14">
    <location>
        <begin position="207"/>
        <end position="259"/>
    </location>
</feature>
<evidence type="ECO:0000256" key="7">
    <source>
        <dbReference type="ARBA" id="ARBA00022840"/>
    </source>
</evidence>
<dbReference type="InterPro" id="IPR011006">
    <property type="entry name" value="CheY-like_superfamily"/>
</dbReference>
<evidence type="ECO:0000256" key="9">
    <source>
        <dbReference type="PROSITE-ProRule" id="PRU00169"/>
    </source>
</evidence>
<comment type="caution">
    <text evidence="15">The sequence shown here is derived from an EMBL/GenBank/DDBJ whole genome shotgun (WGS) entry which is preliminary data.</text>
</comment>
<keyword evidence="6 15" id="KW-0418">Kinase</keyword>
<dbReference type="InterPro" id="IPR000700">
    <property type="entry name" value="PAS-assoc_C"/>
</dbReference>
<proteinExistence type="predicted"/>
<accession>A0A3D3R3C2</accession>
<dbReference type="SMART" id="SM00387">
    <property type="entry name" value="HATPase_c"/>
    <property type="match status" value="1"/>
</dbReference>
<feature type="modified residue" description="4-aspartylphosphate" evidence="9">
    <location>
        <position position="574"/>
    </location>
</feature>
<dbReference type="Gene3D" id="1.10.287.130">
    <property type="match status" value="1"/>
</dbReference>
<evidence type="ECO:0000259" key="14">
    <source>
        <dbReference type="PROSITE" id="PS50113"/>
    </source>
</evidence>
<dbReference type="GO" id="GO:0006355">
    <property type="term" value="P:regulation of DNA-templated transcription"/>
    <property type="evidence" value="ECO:0007669"/>
    <property type="project" value="InterPro"/>
</dbReference>
<dbReference type="Gene3D" id="3.30.565.10">
    <property type="entry name" value="Histidine kinase-like ATPase, C-terminal domain"/>
    <property type="match status" value="1"/>
</dbReference>
<reference evidence="15 16" key="1">
    <citation type="journal article" date="2018" name="Nat. Biotechnol.">
        <title>A standardized bacterial taxonomy based on genome phylogeny substantially revises the tree of life.</title>
        <authorList>
            <person name="Parks D.H."/>
            <person name="Chuvochina M."/>
            <person name="Waite D.W."/>
            <person name="Rinke C."/>
            <person name="Skarshewski A."/>
            <person name="Chaumeil P.A."/>
            <person name="Hugenholtz P."/>
        </authorList>
    </citation>
    <scope>NUCLEOTIDE SEQUENCE [LARGE SCALE GENOMIC DNA]</scope>
    <source>
        <strain evidence="15">UBA9375</strain>
    </source>
</reference>
<dbReference type="InterPro" id="IPR005467">
    <property type="entry name" value="His_kinase_dom"/>
</dbReference>
<keyword evidence="8" id="KW-0902">Two-component regulatory system</keyword>
<protein>
    <recommendedName>
        <fullName evidence="2">histidine kinase</fullName>
        <ecNumber evidence="2">2.7.13.3</ecNumber>
    </recommendedName>
</protein>
<dbReference type="InterPro" id="IPR000014">
    <property type="entry name" value="PAS"/>
</dbReference>
<keyword evidence="10" id="KW-0175">Coiled coil</keyword>
<dbReference type="Pfam" id="PF00072">
    <property type="entry name" value="Response_reg"/>
    <property type="match status" value="1"/>
</dbReference>
<dbReference type="AlphaFoldDB" id="A0A3D3R3C2"/>
<feature type="domain" description="Response regulatory" evidence="12">
    <location>
        <begin position="523"/>
        <end position="639"/>
    </location>
</feature>
<dbReference type="SMART" id="SM00448">
    <property type="entry name" value="REC"/>
    <property type="match status" value="1"/>
</dbReference>
<dbReference type="EMBL" id="DQAY01000056">
    <property type="protein sequence ID" value="HCO23354.1"/>
    <property type="molecule type" value="Genomic_DNA"/>
</dbReference>
<evidence type="ECO:0000259" key="12">
    <source>
        <dbReference type="PROSITE" id="PS50110"/>
    </source>
</evidence>
<keyword evidence="5" id="KW-0547">Nucleotide-binding</keyword>
<evidence type="ECO:0000259" key="11">
    <source>
        <dbReference type="PROSITE" id="PS50109"/>
    </source>
</evidence>
<dbReference type="NCBIfam" id="TIGR00229">
    <property type="entry name" value="sensory_box"/>
    <property type="match status" value="2"/>
</dbReference>
<gene>
    <name evidence="15" type="ORF">DIT97_09965</name>
</gene>
<name>A0A3D3R3C2_9PLAN</name>
<dbReference type="PROSITE" id="PS50113">
    <property type="entry name" value="PAC"/>
    <property type="match status" value="1"/>
</dbReference>
<dbReference type="CDD" id="cd00130">
    <property type="entry name" value="PAS"/>
    <property type="match status" value="2"/>
</dbReference>
<dbReference type="SUPFAM" id="SSF55785">
    <property type="entry name" value="PYP-like sensor domain (PAS domain)"/>
    <property type="match status" value="2"/>
</dbReference>
<evidence type="ECO:0000256" key="10">
    <source>
        <dbReference type="SAM" id="Coils"/>
    </source>
</evidence>
<dbReference type="InterPro" id="IPR003594">
    <property type="entry name" value="HATPase_dom"/>
</dbReference>
<dbReference type="PANTHER" id="PTHR43065:SF42">
    <property type="entry name" value="TWO-COMPONENT SENSOR PPRA"/>
    <property type="match status" value="1"/>
</dbReference>
<evidence type="ECO:0000313" key="15">
    <source>
        <dbReference type="EMBL" id="HCO23354.1"/>
    </source>
</evidence>
<dbReference type="SUPFAM" id="SSF55874">
    <property type="entry name" value="ATPase domain of HSP90 chaperone/DNA topoisomerase II/histidine kinase"/>
    <property type="match status" value="1"/>
</dbReference>
<keyword evidence="4" id="KW-0808">Transferase</keyword>
<dbReference type="InterPro" id="IPR013767">
    <property type="entry name" value="PAS_fold"/>
</dbReference>
<dbReference type="GO" id="GO:0005524">
    <property type="term" value="F:ATP binding"/>
    <property type="evidence" value="ECO:0007669"/>
    <property type="project" value="UniProtKB-KW"/>
</dbReference>
<dbReference type="InterPro" id="IPR013656">
    <property type="entry name" value="PAS_4"/>
</dbReference>
<dbReference type="InterPro" id="IPR004358">
    <property type="entry name" value="Sig_transdc_His_kin-like_C"/>
</dbReference>
<feature type="coiled-coil region" evidence="10">
    <location>
        <begin position="243"/>
        <end position="270"/>
    </location>
</feature>
<dbReference type="SMART" id="SM00388">
    <property type="entry name" value="HisKA"/>
    <property type="match status" value="1"/>
</dbReference>
<dbReference type="Pfam" id="PF00989">
    <property type="entry name" value="PAS"/>
    <property type="match status" value="1"/>
</dbReference>
<evidence type="ECO:0000256" key="3">
    <source>
        <dbReference type="ARBA" id="ARBA00022553"/>
    </source>
</evidence>
<dbReference type="InterPro" id="IPR001789">
    <property type="entry name" value="Sig_transdc_resp-reg_receiver"/>
</dbReference>
<organism evidence="15 16">
    <name type="scientific">Gimesia maris</name>
    <dbReference type="NCBI Taxonomy" id="122"/>
    <lineage>
        <taxon>Bacteria</taxon>
        <taxon>Pseudomonadati</taxon>
        <taxon>Planctomycetota</taxon>
        <taxon>Planctomycetia</taxon>
        <taxon>Planctomycetales</taxon>
        <taxon>Planctomycetaceae</taxon>
        <taxon>Gimesia</taxon>
    </lineage>
</organism>
<dbReference type="SMART" id="SM00091">
    <property type="entry name" value="PAS"/>
    <property type="match status" value="2"/>
</dbReference>
<feature type="domain" description="PAS" evidence="13">
    <location>
        <begin position="5"/>
        <end position="78"/>
    </location>
</feature>
<dbReference type="Gene3D" id="3.30.450.20">
    <property type="entry name" value="PAS domain"/>
    <property type="match status" value="2"/>
</dbReference>
<dbReference type="InterPro" id="IPR035965">
    <property type="entry name" value="PAS-like_dom_sf"/>
</dbReference>
<keyword evidence="7" id="KW-0067">ATP-binding</keyword>
<dbReference type="EC" id="2.7.13.3" evidence="2"/>
<evidence type="ECO:0000259" key="13">
    <source>
        <dbReference type="PROSITE" id="PS50112"/>
    </source>
</evidence>
<dbReference type="SUPFAM" id="SSF47384">
    <property type="entry name" value="Homodimeric domain of signal transducing histidine kinase"/>
    <property type="match status" value="1"/>
</dbReference>
<evidence type="ECO:0000256" key="8">
    <source>
        <dbReference type="ARBA" id="ARBA00023012"/>
    </source>
</evidence>